<dbReference type="OrthoDB" id="5425061at2759"/>
<comment type="caution">
    <text evidence="2">The sequence shown here is derived from an EMBL/GenBank/DDBJ whole genome shotgun (WGS) entry which is preliminary data.</text>
</comment>
<feature type="compositionally biased region" description="Basic residues" evidence="1">
    <location>
        <begin position="210"/>
        <end position="225"/>
    </location>
</feature>
<evidence type="ECO:0000256" key="1">
    <source>
        <dbReference type="SAM" id="MobiDB-lite"/>
    </source>
</evidence>
<dbReference type="InterPro" id="IPR018555">
    <property type="entry name" value="C630.06c-like"/>
</dbReference>
<feature type="compositionally biased region" description="Basic residues" evidence="1">
    <location>
        <begin position="250"/>
        <end position="264"/>
    </location>
</feature>
<sequence length="292" mass="32930">MFEVPDAKRVRRSDFYAHSRSPSRSVSPEVQDEAALRERERIANERFAELFGGVEFITTTATTKITNATGRRPSSSEAHSEADEEGAGGGEREFEFRLFSTGDKSNTEGERAKATQKIILVDEEGEELGEGAFVGKGRGEEYYFWDANAAEGGKEGFERVAVSGEDILKIAATRHWGLEVPWRVTVLKSVGKTKRGKEVLVTEGQDQGGKKKPGKKRRIILRKRQKAIEEVKERKRLEEERKEEGEKEKRTRRNREKKIKRRLKEKAEKALKTEAGETNSDSKDDAISGQSI</sequence>
<protein>
    <submittedName>
        <fullName evidence="2">Uncharacterized protein</fullName>
    </submittedName>
</protein>
<feature type="compositionally biased region" description="Basic and acidic residues" evidence="1">
    <location>
        <begin position="226"/>
        <end position="249"/>
    </location>
</feature>
<gene>
    <name evidence="2" type="ORF">HYFRA_00001509</name>
</gene>
<dbReference type="Pfam" id="PF09428">
    <property type="entry name" value="DUF2011"/>
    <property type="match status" value="1"/>
</dbReference>
<proteinExistence type="predicted"/>
<feature type="compositionally biased region" description="Basic and acidic residues" evidence="1">
    <location>
        <begin position="265"/>
        <end position="286"/>
    </location>
</feature>
<keyword evidence="3" id="KW-1185">Reference proteome</keyword>
<accession>A0A9N9L9V2</accession>
<dbReference type="EMBL" id="CAJVRL010000092">
    <property type="protein sequence ID" value="CAG8959607.1"/>
    <property type="molecule type" value="Genomic_DNA"/>
</dbReference>
<organism evidence="2 3">
    <name type="scientific">Hymenoscyphus fraxineus</name>
    <dbReference type="NCBI Taxonomy" id="746836"/>
    <lineage>
        <taxon>Eukaryota</taxon>
        <taxon>Fungi</taxon>
        <taxon>Dikarya</taxon>
        <taxon>Ascomycota</taxon>
        <taxon>Pezizomycotina</taxon>
        <taxon>Leotiomycetes</taxon>
        <taxon>Helotiales</taxon>
        <taxon>Helotiaceae</taxon>
        <taxon>Hymenoscyphus</taxon>
    </lineage>
</organism>
<evidence type="ECO:0000313" key="3">
    <source>
        <dbReference type="Proteomes" id="UP000696280"/>
    </source>
</evidence>
<evidence type="ECO:0000313" key="2">
    <source>
        <dbReference type="EMBL" id="CAG8959607.1"/>
    </source>
</evidence>
<feature type="compositionally biased region" description="Low complexity" evidence="1">
    <location>
        <begin position="19"/>
        <end position="29"/>
    </location>
</feature>
<dbReference type="AlphaFoldDB" id="A0A9N9L9V2"/>
<feature type="region of interest" description="Disordered" evidence="1">
    <location>
        <begin position="1"/>
        <end position="33"/>
    </location>
</feature>
<name>A0A9N9L9V2_9HELO</name>
<feature type="compositionally biased region" description="Basic and acidic residues" evidence="1">
    <location>
        <begin position="1"/>
        <end position="17"/>
    </location>
</feature>
<feature type="region of interest" description="Disordered" evidence="1">
    <location>
        <begin position="64"/>
        <end position="93"/>
    </location>
</feature>
<reference evidence="2" key="1">
    <citation type="submission" date="2021-07" db="EMBL/GenBank/DDBJ databases">
        <authorList>
            <person name="Durling M."/>
        </authorList>
    </citation>
    <scope>NUCLEOTIDE SEQUENCE</scope>
</reference>
<dbReference type="Proteomes" id="UP000696280">
    <property type="component" value="Unassembled WGS sequence"/>
</dbReference>
<feature type="region of interest" description="Disordered" evidence="1">
    <location>
        <begin position="201"/>
        <end position="292"/>
    </location>
</feature>